<evidence type="ECO:0000313" key="7">
    <source>
        <dbReference type="EMBL" id="KRK70467.1"/>
    </source>
</evidence>
<gene>
    <name evidence="7" type="ORF">FD02_GL000535</name>
</gene>
<dbReference type="PATRIC" id="fig|1291734.4.peg.550"/>
<dbReference type="SUPFAM" id="SSF140478">
    <property type="entry name" value="LemA-like"/>
    <property type="match status" value="1"/>
</dbReference>
<dbReference type="PANTHER" id="PTHR34478">
    <property type="entry name" value="PROTEIN LEMA"/>
    <property type="match status" value="1"/>
</dbReference>
<evidence type="ECO:0008006" key="9">
    <source>
        <dbReference type="Google" id="ProtNLM"/>
    </source>
</evidence>
<dbReference type="Pfam" id="PF04011">
    <property type="entry name" value="LemA"/>
    <property type="match status" value="1"/>
</dbReference>
<dbReference type="GO" id="GO:0016020">
    <property type="term" value="C:membrane"/>
    <property type="evidence" value="ECO:0007669"/>
    <property type="project" value="UniProtKB-SubCell"/>
</dbReference>
<keyword evidence="8" id="KW-1185">Reference proteome</keyword>
<evidence type="ECO:0000313" key="8">
    <source>
        <dbReference type="Proteomes" id="UP000051804"/>
    </source>
</evidence>
<dbReference type="InterPro" id="IPR023353">
    <property type="entry name" value="LemA-like_dom_sf"/>
</dbReference>
<protein>
    <recommendedName>
        <fullName evidence="9">LemA family protein</fullName>
    </recommendedName>
</protein>
<comment type="caution">
    <text evidence="7">The sequence shown here is derived from an EMBL/GenBank/DDBJ whole genome shotgun (WGS) entry which is preliminary data.</text>
</comment>
<dbReference type="InterPro" id="IPR007156">
    <property type="entry name" value="MamQ_LemA"/>
</dbReference>
<organism evidence="7 8">
    <name type="scientific">Lacticaseibacillus nasuensis JCM 17158</name>
    <dbReference type="NCBI Taxonomy" id="1291734"/>
    <lineage>
        <taxon>Bacteria</taxon>
        <taxon>Bacillati</taxon>
        <taxon>Bacillota</taxon>
        <taxon>Bacilli</taxon>
        <taxon>Lactobacillales</taxon>
        <taxon>Lactobacillaceae</taxon>
        <taxon>Lacticaseibacillus</taxon>
    </lineage>
</organism>
<evidence type="ECO:0000256" key="4">
    <source>
        <dbReference type="ARBA" id="ARBA00022989"/>
    </source>
</evidence>
<name>A0A0R1JMY6_9LACO</name>
<accession>A0A0R1JMY6</accession>
<dbReference type="PANTHER" id="PTHR34478:SF2">
    <property type="entry name" value="MEMBRANE PROTEIN"/>
    <property type="match status" value="1"/>
</dbReference>
<dbReference type="EMBL" id="AZDJ01000032">
    <property type="protein sequence ID" value="KRK70467.1"/>
    <property type="molecule type" value="Genomic_DNA"/>
</dbReference>
<reference evidence="7 8" key="1">
    <citation type="journal article" date="2015" name="Genome Announc.">
        <title>Expanding the biotechnology potential of lactobacilli through comparative genomics of 213 strains and associated genera.</title>
        <authorList>
            <person name="Sun Z."/>
            <person name="Harris H.M."/>
            <person name="McCann A."/>
            <person name="Guo C."/>
            <person name="Argimon S."/>
            <person name="Zhang W."/>
            <person name="Yang X."/>
            <person name="Jeffery I.B."/>
            <person name="Cooney J.C."/>
            <person name="Kagawa T.F."/>
            <person name="Liu W."/>
            <person name="Song Y."/>
            <person name="Salvetti E."/>
            <person name="Wrobel A."/>
            <person name="Rasinkangas P."/>
            <person name="Parkhill J."/>
            <person name="Rea M.C."/>
            <person name="O'Sullivan O."/>
            <person name="Ritari J."/>
            <person name="Douillard F.P."/>
            <person name="Paul Ross R."/>
            <person name="Yang R."/>
            <person name="Briner A.E."/>
            <person name="Felis G.E."/>
            <person name="de Vos W.M."/>
            <person name="Barrangou R."/>
            <person name="Klaenhammer T.R."/>
            <person name="Caufield P.W."/>
            <person name="Cui Y."/>
            <person name="Zhang H."/>
            <person name="O'Toole P.W."/>
        </authorList>
    </citation>
    <scope>NUCLEOTIDE SEQUENCE [LARGE SCALE GENOMIC DNA]</scope>
    <source>
        <strain evidence="7 8">JCM 17158</strain>
    </source>
</reference>
<dbReference type="AlphaFoldDB" id="A0A0R1JMY6"/>
<sequence length="218" mass="23736">MSASGPIARLAAMVKLSQRKLKENAMQNKKLSPVALTSIIIGVVALIVIIFSISTYNGLAKQEQNVEAKWSEVENKMQRQADLIPSVVSTVKAQMSHEEKIYTALADARKAYNAASTPAAKSKASANIGTMFTALQENYPQLQSSQAGQDLITELEGSQNRISVARGRYIDAVQDYNSAIVTFPRNLFANLMGLHKHDTYKADAKVSSTPKVDFDSGK</sequence>
<feature type="transmembrane region" description="Helical" evidence="6">
    <location>
        <begin position="34"/>
        <end position="56"/>
    </location>
</feature>
<evidence type="ECO:0000256" key="1">
    <source>
        <dbReference type="ARBA" id="ARBA00004167"/>
    </source>
</evidence>
<dbReference type="Gene3D" id="1.20.1440.20">
    <property type="entry name" value="LemA-like domain"/>
    <property type="match status" value="1"/>
</dbReference>
<comment type="subcellular location">
    <subcellularLocation>
        <location evidence="1">Membrane</location>
        <topology evidence="1">Single-pass membrane protein</topology>
    </subcellularLocation>
</comment>
<keyword evidence="3 6" id="KW-0812">Transmembrane</keyword>
<proteinExistence type="inferred from homology"/>
<evidence type="ECO:0000256" key="6">
    <source>
        <dbReference type="SAM" id="Phobius"/>
    </source>
</evidence>
<keyword evidence="4 6" id="KW-1133">Transmembrane helix</keyword>
<dbReference type="Proteomes" id="UP000051804">
    <property type="component" value="Unassembled WGS sequence"/>
</dbReference>
<dbReference type="STRING" id="1291734.FD02_GL000535"/>
<keyword evidence="5 6" id="KW-0472">Membrane</keyword>
<comment type="similarity">
    <text evidence="2">Belongs to the LemA family.</text>
</comment>
<evidence type="ECO:0000256" key="5">
    <source>
        <dbReference type="ARBA" id="ARBA00023136"/>
    </source>
</evidence>
<evidence type="ECO:0000256" key="3">
    <source>
        <dbReference type="ARBA" id="ARBA00022692"/>
    </source>
</evidence>
<evidence type="ECO:0000256" key="2">
    <source>
        <dbReference type="ARBA" id="ARBA00008854"/>
    </source>
</evidence>